<gene>
    <name evidence="13" type="ORF">BDV38DRAFT_189863</name>
</gene>
<dbReference type="AlphaFoldDB" id="A0A5N6T5M5"/>
<feature type="transmembrane region" description="Helical" evidence="11">
    <location>
        <begin position="160"/>
        <end position="180"/>
    </location>
</feature>
<feature type="compositionally biased region" description="Polar residues" evidence="10">
    <location>
        <begin position="296"/>
        <end position="305"/>
    </location>
</feature>
<feature type="region of interest" description="Disordered" evidence="10">
    <location>
        <begin position="291"/>
        <end position="329"/>
    </location>
</feature>
<dbReference type="Gene3D" id="1.20.1530.20">
    <property type="match status" value="3"/>
</dbReference>
<dbReference type="InterPro" id="IPR038770">
    <property type="entry name" value="Na+/solute_symporter_sf"/>
</dbReference>
<feature type="domain" description="Cation/H+ exchanger transmembrane" evidence="12">
    <location>
        <begin position="42"/>
        <end position="276"/>
    </location>
</feature>
<dbReference type="GO" id="GO:0006814">
    <property type="term" value="P:sodium ion transport"/>
    <property type="evidence" value="ECO:0007669"/>
    <property type="project" value="UniProtKB-KW"/>
</dbReference>
<feature type="transmembrane region" description="Helical" evidence="11">
    <location>
        <begin position="38"/>
        <end position="56"/>
    </location>
</feature>
<name>A0A5N6T5M5_ASPPS</name>
<evidence type="ECO:0000256" key="4">
    <source>
        <dbReference type="ARBA" id="ARBA00022692"/>
    </source>
</evidence>
<feature type="transmembrane region" description="Helical" evidence="11">
    <location>
        <begin position="97"/>
        <end position="117"/>
    </location>
</feature>
<feature type="transmembrane region" description="Helical" evidence="11">
    <location>
        <begin position="68"/>
        <end position="85"/>
    </location>
</feature>
<feature type="transmembrane region" description="Helical" evidence="11">
    <location>
        <begin position="343"/>
        <end position="362"/>
    </location>
</feature>
<feature type="compositionally biased region" description="Polar residues" evidence="10">
    <location>
        <begin position="466"/>
        <end position="476"/>
    </location>
</feature>
<keyword evidence="9" id="KW-0739">Sodium transport</keyword>
<keyword evidence="3" id="KW-0050">Antiport</keyword>
<dbReference type="Pfam" id="PF00999">
    <property type="entry name" value="Na_H_Exchanger"/>
    <property type="match status" value="1"/>
</dbReference>
<keyword evidence="6" id="KW-0915">Sodium</keyword>
<evidence type="ECO:0000256" key="5">
    <source>
        <dbReference type="ARBA" id="ARBA00022989"/>
    </source>
</evidence>
<evidence type="ECO:0000256" key="9">
    <source>
        <dbReference type="ARBA" id="ARBA00023201"/>
    </source>
</evidence>
<dbReference type="PANTHER" id="PTHR43562:SF3">
    <property type="entry name" value="SODIUM ION_PROTON EXCHANGER (EUROFUNG)"/>
    <property type="match status" value="1"/>
</dbReference>
<dbReference type="GO" id="GO:1902600">
    <property type="term" value="P:proton transmembrane transport"/>
    <property type="evidence" value="ECO:0007669"/>
    <property type="project" value="InterPro"/>
</dbReference>
<keyword evidence="7" id="KW-0406">Ion transport</keyword>
<dbReference type="PANTHER" id="PTHR43562">
    <property type="entry name" value="NAPA-TYPE SODIUM/HYDROGEN ANTIPORTER"/>
    <property type="match status" value="1"/>
</dbReference>
<keyword evidence="8 11" id="KW-0472">Membrane</keyword>
<dbReference type="OrthoDB" id="1288932at2759"/>
<keyword evidence="2" id="KW-0813">Transport</keyword>
<feature type="transmembrane region" description="Helical" evidence="11">
    <location>
        <begin position="200"/>
        <end position="221"/>
    </location>
</feature>
<evidence type="ECO:0000256" key="10">
    <source>
        <dbReference type="SAM" id="MobiDB-lite"/>
    </source>
</evidence>
<dbReference type="EMBL" id="ML743557">
    <property type="protein sequence ID" value="KAE8141590.1"/>
    <property type="molecule type" value="Genomic_DNA"/>
</dbReference>
<feature type="transmembrane region" description="Helical" evidence="11">
    <location>
        <begin position="129"/>
        <end position="148"/>
    </location>
</feature>
<proteinExistence type="predicted"/>
<sequence>MATSETAFAYHEPAIGTILNQTGFLLVLNLVNVCLDKLVYCGLIGQLFIGILWGTPGAKWLTRDMETVIQQLGYLGLIMLVYEGGLSTSLPSLKANLLLSLAVAITGICAPMGLSFILTELVAATPLQAFSAGAALSATSLGTTFTILSTTDLIKTRLGTVTTGAAMLDDVVGLVLVQIITNLGGSSDSFSAVTVVRPVFVSIGFGVGVVLLCLLGIKPALKVILAHKHRFPEITGTVQFHFLVNTCLLVGMVAGATYAGTSSLFAAYLAGVMTSWMDAFLKENSGAADAANANASTEPSTGNTSQEEDTNQNDQTTRQQTTSPKHDTPTGSLVYEKYYHGPVTRILVPLFFASIGFAIPITEMFNAKIVWRGVVYAILMAFGKLITGLWLVRFSSRPVSSALRILKKPFSGVFLFCASPRAGSKKQQKENQKAQSQDPPSLQDKSHDQPIPTQPTTPAHGAINSEPPTQNSHPTSTLPPKPKSLYPASILGLAMVSRGEVGYLIASLAESKGIFGTSSSGGSSETYLVIVWAISLCTLLGPICVGTLVKRVKTLQRMRVDRGGEDPLGVWGI</sequence>
<protein>
    <submittedName>
        <fullName evidence="13">Sodium/hydrogen exchanger</fullName>
    </submittedName>
</protein>
<dbReference type="RefSeq" id="XP_031917653.1">
    <property type="nucleotide sequence ID" value="XM_032052247.1"/>
</dbReference>
<reference evidence="13 14" key="1">
    <citation type="submission" date="2019-04" db="EMBL/GenBank/DDBJ databases">
        <title>Friends and foes A comparative genomics study of 23 Aspergillus species from section Flavi.</title>
        <authorList>
            <consortium name="DOE Joint Genome Institute"/>
            <person name="Kjaerbolling I."/>
            <person name="Vesth T."/>
            <person name="Frisvad J.C."/>
            <person name="Nybo J.L."/>
            <person name="Theobald S."/>
            <person name="Kildgaard S."/>
            <person name="Isbrandt T."/>
            <person name="Kuo A."/>
            <person name="Sato A."/>
            <person name="Lyhne E.K."/>
            <person name="Kogle M.E."/>
            <person name="Wiebenga A."/>
            <person name="Kun R.S."/>
            <person name="Lubbers R.J."/>
            <person name="Makela M.R."/>
            <person name="Barry K."/>
            <person name="Chovatia M."/>
            <person name="Clum A."/>
            <person name="Daum C."/>
            <person name="Haridas S."/>
            <person name="He G."/>
            <person name="LaButti K."/>
            <person name="Lipzen A."/>
            <person name="Mondo S."/>
            <person name="Riley R."/>
            <person name="Salamov A."/>
            <person name="Simmons B.A."/>
            <person name="Magnuson J.K."/>
            <person name="Henrissat B."/>
            <person name="Mortensen U.H."/>
            <person name="Larsen T.O."/>
            <person name="Devries R.P."/>
            <person name="Grigoriev I.V."/>
            <person name="Machida M."/>
            <person name="Baker S.E."/>
            <person name="Andersen M.R."/>
        </authorList>
    </citation>
    <scope>NUCLEOTIDE SEQUENCE [LARGE SCALE GENOMIC DNA]</scope>
    <source>
        <strain evidence="13 14">CBS 117625</strain>
    </source>
</reference>
<evidence type="ECO:0000259" key="12">
    <source>
        <dbReference type="Pfam" id="PF00999"/>
    </source>
</evidence>
<evidence type="ECO:0000256" key="8">
    <source>
        <dbReference type="ARBA" id="ARBA00023136"/>
    </source>
</evidence>
<keyword evidence="4 11" id="KW-0812">Transmembrane</keyword>
<feature type="transmembrane region" description="Helical" evidence="11">
    <location>
        <begin position="242"/>
        <end position="270"/>
    </location>
</feature>
<feature type="transmembrane region" description="Helical" evidence="11">
    <location>
        <begin position="374"/>
        <end position="393"/>
    </location>
</feature>
<dbReference type="GeneID" id="43636457"/>
<organism evidence="13 14">
    <name type="scientific">Aspergillus pseudotamarii</name>
    <dbReference type="NCBI Taxonomy" id="132259"/>
    <lineage>
        <taxon>Eukaryota</taxon>
        <taxon>Fungi</taxon>
        <taxon>Dikarya</taxon>
        <taxon>Ascomycota</taxon>
        <taxon>Pezizomycotina</taxon>
        <taxon>Eurotiomycetes</taxon>
        <taxon>Eurotiomycetidae</taxon>
        <taxon>Eurotiales</taxon>
        <taxon>Aspergillaceae</taxon>
        <taxon>Aspergillus</taxon>
        <taxon>Aspergillus subgen. Circumdati</taxon>
    </lineage>
</organism>
<evidence type="ECO:0000256" key="2">
    <source>
        <dbReference type="ARBA" id="ARBA00022448"/>
    </source>
</evidence>
<accession>A0A5N6T5M5</accession>
<dbReference type="InterPro" id="IPR006153">
    <property type="entry name" value="Cation/H_exchanger_TM"/>
</dbReference>
<evidence type="ECO:0000256" key="6">
    <source>
        <dbReference type="ARBA" id="ARBA00023053"/>
    </source>
</evidence>
<feature type="compositionally biased region" description="Low complexity" evidence="10">
    <location>
        <begin position="312"/>
        <end position="322"/>
    </location>
</feature>
<keyword evidence="5 11" id="KW-1133">Transmembrane helix</keyword>
<feature type="transmembrane region" description="Helical" evidence="11">
    <location>
        <begin position="14"/>
        <end position="31"/>
    </location>
</feature>
<evidence type="ECO:0000256" key="11">
    <source>
        <dbReference type="SAM" id="Phobius"/>
    </source>
</evidence>
<dbReference type="Proteomes" id="UP000325672">
    <property type="component" value="Unassembled WGS sequence"/>
</dbReference>
<feature type="region of interest" description="Disordered" evidence="10">
    <location>
        <begin position="424"/>
        <end position="481"/>
    </location>
</feature>
<keyword evidence="14" id="KW-1185">Reference proteome</keyword>
<evidence type="ECO:0000256" key="3">
    <source>
        <dbReference type="ARBA" id="ARBA00022449"/>
    </source>
</evidence>
<comment type="subcellular location">
    <subcellularLocation>
        <location evidence="1">Membrane</location>
        <topology evidence="1">Multi-pass membrane protein</topology>
    </subcellularLocation>
</comment>
<evidence type="ECO:0000256" key="1">
    <source>
        <dbReference type="ARBA" id="ARBA00004141"/>
    </source>
</evidence>
<evidence type="ECO:0000313" key="14">
    <source>
        <dbReference type="Proteomes" id="UP000325672"/>
    </source>
</evidence>
<dbReference type="GO" id="GO:0015297">
    <property type="term" value="F:antiporter activity"/>
    <property type="evidence" value="ECO:0007669"/>
    <property type="project" value="UniProtKB-KW"/>
</dbReference>
<evidence type="ECO:0000313" key="13">
    <source>
        <dbReference type="EMBL" id="KAE8141590.1"/>
    </source>
</evidence>
<evidence type="ECO:0000256" key="7">
    <source>
        <dbReference type="ARBA" id="ARBA00023065"/>
    </source>
</evidence>
<feature type="transmembrane region" description="Helical" evidence="11">
    <location>
        <begin position="526"/>
        <end position="549"/>
    </location>
</feature>
<dbReference type="GO" id="GO:0016020">
    <property type="term" value="C:membrane"/>
    <property type="evidence" value="ECO:0007669"/>
    <property type="project" value="UniProtKB-SubCell"/>
</dbReference>